<dbReference type="InterPro" id="IPR001387">
    <property type="entry name" value="Cro/C1-type_HTH"/>
</dbReference>
<sequence length="101" mass="10971">MLSGKSETFSRYDTADYLKNDEDILAYLEAVMEEGGDDPAYIARALGVVARARNMSQLARDTGLSREGLYKALSEDGNPTFATIVKVAHALGLRVSFRPAA</sequence>
<comment type="caution">
    <text evidence="2">The sequence shown here is derived from an EMBL/GenBank/DDBJ whole genome shotgun (WGS) entry which is preliminary data.</text>
</comment>
<dbReference type="Gene3D" id="1.10.260.40">
    <property type="entry name" value="lambda repressor-like DNA-binding domains"/>
    <property type="match status" value="1"/>
</dbReference>
<dbReference type="AlphaFoldDB" id="A0A840BQ34"/>
<dbReference type="InterPro" id="IPR010982">
    <property type="entry name" value="Lambda_DNA-bd_dom_sf"/>
</dbReference>
<dbReference type="GO" id="GO:0003677">
    <property type="term" value="F:DNA binding"/>
    <property type="evidence" value="ECO:0007669"/>
    <property type="project" value="InterPro"/>
</dbReference>
<dbReference type="PANTHER" id="PTHR40275">
    <property type="entry name" value="SSL7038 PROTEIN"/>
    <property type="match status" value="1"/>
</dbReference>
<dbReference type="Pfam" id="PF21716">
    <property type="entry name" value="dnstrm_HI1420"/>
    <property type="match status" value="1"/>
</dbReference>
<dbReference type="PANTHER" id="PTHR40275:SF1">
    <property type="entry name" value="SSL7038 PROTEIN"/>
    <property type="match status" value="1"/>
</dbReference>
<accession>A0A840BQ34</accession>
<evidence type="ECO:0000313" key="3">
    <source>
        <dbReference type="Proteomes" id="UP000577362"/>
    </source>
</evidence>
<evidence type="ECO:0000313" key="2">
    <source>
        <dbReference type="EMBL" id="MBB4015415.1"/>
    </source>
</evidence>
<dbReference type="Proteomes" id="UP000577362">
    <property type="component" value="Unassembled WGS sequence"/>
</dbReference>
<keyword evidence="3" id="KW-1185">Reference proteome</keyword>
<dbReference type="SUPFAM" id="SSF47413">
    <property type="entry name" value="lambda repressor-like DNA-binding domains"/>
    <property type="match status" value="1"/>
</dbReference>
<reference evidence="2 3" key="1">
    <citation type="submission" date="2020-08" db="EMBL/GenBank/DDBJ databases">
        <title>Genomic Encyclopedia of Type Strains, Phase IV (KMG-IV): sequencing the most valuable type-strain genomes for metagenomic binning, comparative biology and taxonomic classification.</title>
        <authorList>
            <person name="Goeker M."/>
        </authorList>
    </citation>
    <scope>NUCLEOTIDE SEQUENCE [LARGE SCALE GENOMIC DNA]</scope>
    <source>
        <strain evidence="2 3">DSM 103737</strain>
    </source>
</reference>
<dbReference type="NCBIfam" id="TIGR02684">
    <property type="entry name" value="dnstrm_HI1420"/>
    <property type="match status" value="1"/>
</dbReference>
<protein>
    <submittedName>
        <fullName evidence="2">Putative addiction module antidote protein</fullName>
    </submittedName>
</protein>
<name>A0A840BQ34_9HYPH</name>
<gene>
    <name evidence="2" type="ORF">GGR16_000421</name>
</gene>
<feature type="domain" description="HTH cro/C1-type" evidence="1">
    <location>
        <begin position="55"/>
        <end position="98"/>
    </location>
</feature>
<organism evidence="2 3">
    <name type="scientific">Chelatococcus caeni</name>
    <dbReference type="NCBI Taxonomy" id="1348468"/>
    <lineage>
        <taxon>Bacteria</taxon>
        <taxon>Pseudomonadati</taxon>
        <taxon>Pseudomonadota</taxon>
        <taxon>Alphaproteobacteria</taxon>
        <taxon>Hyphomicrobiales</taxon>
        <taxon>Chelatococcaceae</taxon>
        <taxon>Chelatococcus</taxon>
    </lineage>
</organism>
<proteinExistence type="predicted"/>
<dbReference type="CDD" id="cd00093">
    <property type="entry name" value="HTH_XRE"/>
    <property type="match status" value="1"/>
</dbReference>
<dbReference type="InterPro" id="IPR014057">
    <property type="entry name" value="HI1420"/>
</dbReference>
<evidence type="ECO:0000259" key="1">
    <source>
        <dbReference type="PROSITE" id="PS50943"/>
    </source>
</evidence>
<dbReference type="RefSeq" id="WP_019400443.1">
    <property type="nucleotide sequence ID" value="NZ_JACIEN010000001.1"/>
</dbReference>
<dbReference type="EMBL" id="JACIEN010000001">
    <property type="protein sequence ID" value="MBB4015415.1"/>
    <property type="molecule type" value="Genomic_DNA"/>
</dbReference>
<dbReference type="PROSITE" id="PS50943">
    <property type="entry name" value="HTH_CROC1"/>
    <property type="match status" value="1"/>
</dbReference>